<gene>
    <name evidence="11 15" type="primary">argS</name>
    <name evidence="15" type="ORF">GUL26_08130</name>
</gene>
<dbReference type="InterPro" id="IPR005148">
    <property type="entry name" value="Arg-tRNA-synth_N"/>
</dbReference>
<protein>
    <recommendedName>
        <fullName evidence="11">Arginine--tRNA ligase</fullName>
        <ecNumber evidence="11">6.1.1.19</ecNumber>
    </recommendedName>
    <alternativeName>
        <fullName evidence="11">Arginyl-tRNA synthetase</fullName>
        <shortName evidence="11">ArgRS</shortName>
    </alternativeName>
</protein>
<dbReference type="PANTHER" id="PTHR11956:SF5">
    <property type="entry name" value="ARGININE--TRNA LIGASE, CYTOPLASMIC"/>
    <property type="match status" value="1"/>
</dbReference>
<comment type="subcellular location">
    <subcellularLocation>
        <location evidence="1 11">Cytoplasm</location>
    </subcellularLocation>
</comment>
<evidence type="ECO:0000313" key="16">
    <source>
        <dbReference type="Proteomes" id="UP000644192"/>
    </source>
</evidence>
<dbReference type="Gene3D" id="1.10.730.10">
    <property type="entry name" value="Isoleucyl-tRNA Synthetase, Domain 1"/>
    <property type="match status" value="1"/>
</dbReference>
<evidence type="ECO:0000256" key="4">
    <source>
        <dbReference type="ARBA" id="ARBA00022490"/>
    </source>
</evidence>
<evidence type="ECO:0000256" key="6">
    <source>
        <dbReference type="ARBA" id="ARBA00022741"/>
    </source>
</evidence>
<dbReference type="InterPro" id="IPR001412">
    <property type="entry name" value="aa-tRNA-synth_I_CS"/>
</dbReference>
<dbReference type="FunFam" id="3.40.50.620:FF:000030">
    <property type="entry name" value="Arginine--tRNA ligase"/>
    <property type="match status" value="1"/>
</dbReference>
<dbReference type="SUPFAM" id="SSF52374">
    <property type="entry name" value="Nucleotidylyl transferase"/>
    <property type="match status" value="1"/>
</dbReference>
<comment type="catalytic activity">
    <reaction evidence="10 11">
        <text>tRNA(Arg) + L-arginine + ATP = L-arginyl-tRNA(Arg) + AMP + diphosphate</text>
        <dbReference type="Rhea" id="RHEA:20301"/>
        <dbReference type="Rhea" id="RHEA-COMP:9658"/>
        <dbReference type="Rhea" id="RHEA-COMP:9673"/>
        <dbReference type="ChEBI" id="CHEBI:30616"/>
        <dbReference type="ChEBI" id="CHEBI:32682"/>
        <dbReference type="ChEBI" id="CHEBI:33019"/>
        <dbReference type="ChEBI" id="CHEBI:78442"/>
        <dbReference type="ChEBI" id="CHEBI:78513"/>
        <dbReference type="ChEBI" id="CHEBI:456215"/>
        <dbReference type="EC" id="6.1.1.19"/>
    </reaction>
</comment>
<accession>A0A080VJY5</accession>
<evidence type="ECO:0000256" key="11">
    <source>
        <dbReference type="HAMAP-Rule" id="MF_00123"/>
    </source>
</evidence>
<evidence type="ECO:0000256" key="10">
    <source>
        <dbReference type="ARBA" id="ARBA00049339"/>
    </source>
</evidence>
<dbReference type="NCBIfam" id="TIGR00456">
    <property type="entry name" value="argS"/>
    <property type="match status" value="1"/>
</dbReference>
<evidence type="ECO:0000259" key="14">
    <source>
        <dbReference type="SMART" id="SM01016"/>
    </source>
</evidence>
<keyword evidence="5 11" id="KW-0436">Ligase</keyword>
<evidence type="ECO:0000256" key="9">
    <source>
        <dbReference type="ARBA" id="ARBA00023146"/>
    </source>
</evidence>
<dbReference type="RefSeq" id="WP_003110892.1">
    <property type="nucleotide sequence ID" value="NZ_AP014651.1"/>
</dbReference>
<reference evidence="15" key="1">
    <citation type="submission" date="2020-01" db="EMBL/GenBank/DDBJ databases">
        <title>Bacteria Cultured from War Wounds Associated with the Conflict in Eastern Ukraine.</title>
        <authorList>
            <person name="Snesrud E."/>
            <person name="Galac M.R."/>
            <person name="Mc Gann P."/>
            <person name="Valentine K."/>
            <person name="Viacheslav K."/>
        </authorList>
    </citation>
    <scope>NUCLEOTIDE SEQUENCE</scope>
    <source>
        <strain evidence="15">VNMU148</strain>
    </source>
</reference>
<keyword evidence="6 11" id="KW-0547">Nucleotide-binding</keyword>
<dbReference type="PRINTS" id="PR01038">
    <property type="entry name" value="TRNASYNTHARG"/>
</dbReference>
<dbReference type="Pfam" id="PF05746">
    <property type="entry name" value="DALR_1"/>
    <property type="match status" value="1"/>
</dbReference>
<dbReference type="InterPro" id="IPR035684">
    <property type="entry name" value="ArgRS_core"/>
</dbReference>
<dbReference type="CDD" id="cd00671">
    <property type="entry name" value="ArgRS_core"/>
    <property type="match status" value="1"/>
</dbReference>
<dbReference type="eggNOG" id="COG0018">
    <property type="taxonomic scope" value="Bacteria"/>
</dbReference>
<dbReference type="Pfam" id="PF00750">
    <property type="entry name" value="tRNA-synt_1d"/>
    <property type="match status" value="1"/>
</dbReference>
<dbReference type="GO" id="GO:0005524">
    <property type="term" value="F:ATP binding"/>
    <property type="evidence" value="ECO:0007669"/>
    <property type="project" value="UniProtKB-UniRule"/>
</dbReference>
<dbReference type="SMR" id="A0A080VJY5"/>
<dbReference type="FunFam" id="3.30.1360.70:FF:000003">
    <property type="entry name" value="Arginine--tRNA ligase"/>
    <property type="match status" value="1"/>
</dbReference>
<dbReference type="SUPFAM" id="SSF47323">
    <property type="entry name" value="Anticodon-binding domain of a subclass of class I aminoacyl-tRNA synthetases"/>
    <property type="match status" value="1"/>
</dbReference>
<evidence type="ECO:0000259" key="13">
    <source>
        <dbReference type="SMART" id="SM00836"/>
    </source>
</evidence>
<dbReference type="Proteomes" id="UP000644192">
    <property type="component" value="Unassembled WGS sequence"/>
</dbReference>
<feature type="short sequence motif" description="'HIGH' region" evidence="11">
    <location>
        <begin position="127"/>
        <end position="137"/>
    </location>
</feature>
<comment type="similarity">
    <text evidence="2 11 12">Belongs to the class-I aminoacyl-tRNA synthetase family.</text>
</comment>
<dbReference type="InterPro" id="IPR001278">
    <property type="entry name" value="Arg-tRNA-ligase"/>
</dbReference>
<dbReference type="EC" id="6.1.1.19" evidence="11"/>
<dbReference type="InterPro" id="IPR036695">
    <property type="entry name" value="Arg-tRNA-synth_N_sf"/>
</dbReference>
<keyword evidence="7 11" id="KW-0067">ATP-binding</keyword>
<evidence type="ECO:0000256" key="5">
    <source>
        <dbReference type="ARBA" id="ARBA00022598"/>
    </source>
</evidence>
<dbReference type="SMART" id="SM00836">
    <property type="entry name" value="DALR_1"/>
    <property type="match status" value="1"/>
</dbReference>
<dbReference type="GO" id="GO:0005737">
    <property type="term" value="C:cytoplasm"/>
    <property type="evidence" value="ECO:0007669"/>
    <property type="project" value="UniProtKB-SubCell"/>
</dbReference>
<proteinExistence type="inferred from homology"/>
<evidence type="ECO:0000256" key="8">
    <source>
        <dbReference type="ARBA" id="ARBA00022917"/>
    </source>
</evidence>
<comment type="caution">
    <text evidence="15">The sequence shown here is derived from an EMBL/GenBank/DDBJ whole genome shotgun (WGS) entry which is preliminary data.</text>
</comment>
<keyword evidence="8 11" id="KW-0648">Protein biosynthesis</keyword>
<dbReference type="GO" id="GO:0004814">
    <property type="term" value="F:arginine-tRNA ligase activity"/>
    <property type="evidence" value="ECO:0007669"/>
    <property type="project" value="UniProtKB-UniRule"/>
</dbReference>
<dbReference type="HAMAP" id="MF_00123">
    <property type="entry name" value="Arg_tRNA_synth"/>
    <property type="match status" value="1"/>
</dbReference>
<keyword evidence="4 11" id="KW-0963">Cytoplasm</keyword>
<accession>A0A1S1BZR5</accession>
<dbReference type="EMBL" id="WXZT01000004">
    <property type="protein sequence ID" value="MZZ12212.1"/>
    <property type="molecule type" value="Genomic_DNA"/>
</dbReference>
<dbReference type="AlphaFoldDB" id="A0A080VJY5"/>
<dbReference type="InterPro" id="IPR014729">
    <property type="entry name" value="Rossmann-like_a/b/a_fold"/>
</dbReference>
<organism evidence="15 16">
    <name type="scientific">Pseudomonas aeruginosa</name>
    <dbReference type="NCBI Taxonomy" id="287"/>
    <lineage>
        <taxon>Bacteria</taxon>
        <taxon>Pseudomonadati</taxon>
        <taxon>Pseudomonadota</taxon>
        <taxon>Gammaproteobacteria</taxon>
        <taxon>Pseudomonadales</taxon>
        <taxon>Pseudomonadaceae</taxon>
        <taxon>Pseudomonas</taxon>
    </lineage>
</organism>
<dbReference type="GO" id="GO:0006420">
    <property type="term" value="P:arginyl-tRNA aminoacylation"/>
    <property type="evidence" value="ECO:0007669"/>
    <property type="project" value="UniProtKB-UniRule"/>
</dbReference>
<evidence type="ECO:0000256" key="2">
    <source>
        <dbReference type="ARBA" id="ARBA00005594"/>
    </source>
</evidence>
<sequence length="587" mass="65199">MKDTIRQLIQQALDQLTADGTLPAGLTPDIQVENTKDRSHGDFASNIAMMLAKPAGMKPRDLAARLVEAIPAHEQLAKVEIAGPGFLNFFQDHVWLAASLDRALADERLGVRKAGPAQRVVIDLSSPNLAKEMHVGHLRSTIIGDAVARVLEFLGDTVIRQNHVGDWGTQFGMLLAYLEEQPVDAEAELHDLEVFYRAAKKRFDESPEFADRARELVVKLQAGDPDCLRLWTRFNEISLSHCQKVYDRLGVKLSMADVMGESAYNDDLAQVVADLTAKGLLTEDNGALCVFLEEFKNAEGNPLPVIVQKAGGGYLYATTDLAAMRYRHNVLHADRVLYFVDQRQALHFQQVFEVARRAGFVPAGMELEHMGFGTMNGADGRPFKTRDGGTVKLIDLLEEAESRAYALVKERNEQRAERGEEPFDEVQLREIGRVVGIDSVKYADLSKHRTSDYSFNFELMLSFEGNTAPYLLYACTRVASVFRKLGQGREQLGGKIVLEQPQELALAAQLAQFGDLINNVALKGVPHLLCAYLYELAGLFSSFYEHCPILTAEDPAQKDSRLRLAALTGRTLEQGLELLGLKTLERM</sequence>
<keyword evidence="9 11" id="KW-0030">Aminoacyl-tRNA synthetase</keyword>
<name>A0A080VJY5_PSEAI</name>
<dbReference type="PANTHER" id="PTHR11956">
    <property type="entry name" value="ARGINYL-TRNA SYNTHETASE"/>
    <property type="match status" value="1"/>
</dbReference>
<dbReference type="SMART" id="SM01016">
    <property type="entry name" value="Arg_tRNA_synt_N"/>
    <property type="match status" value="1"/>
</dbReference>
<evidence type="ECO:0000313" key="15">
    <source>
        <dbReference type="EMBL" id="MZZ12212.1"/>
    </source>
</evidence>
<comment type="subunit">
    <text evidence="3 11">Monomer.</text>
</comment>
<feature type="domain" description="Arginyl tRNA synthetase N-terminal" evidence="14">
    <location>
        <begin position="3"/>
        <end position="91"/>
    </location>
</feature>
<dbReference type="Pfam" id="PF03485">
    <property type="entry name" value="Arg_tRNA_synt_N"/>
    <property type="match status" value="1"/>
</dbReference>
<feature type="domain" description="DALR anticodon binding" evidence="13">
    <location>
        <begin position="471"/>
        <end position="587"/>
    </location>
</feature>
<dbReference type="PROSITE" id="PS00178">
    <property type="entry name" value="AA_TRNA_LIGASE_I"/>
    <property type="match status" value="1"/>
</dbReference>
<dbReference type="InterPro" id="IPR009080">
    <property type="entry name" value="tRNAsynth_Ia_anticodon-bd"/>
</dbReference>
<dbReference type="FunFam" id="1.10.730.10:FF:000001">
    <property type="entry name" value="Arginine--tRNA ligase"/>
    <property type="match status" value="1"/>
</dbReference>
<evidence type="ECO:0000256" key="3">
    <source>
        <dbReference type="ARBA" id="ARBA00011245"/>
    </source>
</evidence>
<evidence type="ECO:0000256" key="7">
    <source>
        <dbReference type="ARBA" id="ARBA00022840"/>
    </source>
</evidence>
<dbReference type="Gene3D" id="3.40.50.620">
    <property type="entry name" value="HUPs"/>
    <property type="match status" value="1"/>
</dbReference>
<dbReference type="Gene3D" id="3.30.1360.70">
    <property type="entry name" value="Arginyl tRNA synthetase N-terminal domain"/>
    <property type="match status" value="1"/>
</dbReference>
<dbReference type="SUPFAM" id="SSF55190">
    <property type="entry name" value="Arginyl-tRNA synthetase (ArgRS), N-terminal 'additional' domain"/>
    <property type="match status" value="1"/>
</dbReference>
<evidence type="ECO:0000256" key="1">
    <source>
        <dbReference type="ARBA" id="ARBA00004496"/>
    </source>
</evidence>
<dbReference type="InterPro" id="IPR008909">
    <property type="entry name" value="DALR_anticod-bd"/>
</dbReference>
<evidence type="ECO:0000256" key="12">
    <source>
        <dbReference type="RuleBase" id="RU363038"/>
    </source>
</evidence>